<keyword evidence="3" id="KW-1185">Reference proteome</keyword>
<keyword evidence="1" id="KW-0812">Transmembrane</keyword>
<comment type="caution">
    <text evidence="2">The sequence shown here is derived from an EMBL/GenBank/DDBJ whole genome shotgun (WGS) entry which is preliminary data.</text>
</comment>
<reference evidence="2" key="1">
    <citation type="journal article" date="2014" name="Int. J. Syst. Evol. Microbiol.">
        <title>Complete genome sequence of Corynebacterium casei LMG S-19264T (=DSM 44701T), isolated from a smear-ripened cheese.</title>
        <authorList>
            <consortium name="US DOE Joint Genome Institute (JGI-PGF)"/>
            <person name="Walter F."/>
            <person name="Albersmeier A."/>
            <person name="Kalinowski J."/>
            <person name="Ruckert C."/>
        </authorList>
    </citation>
    <scope>NUCLEOTIDE SEQUENCE</scope>
    <source>
        <strain evidence="2">CGMCC 1.12153</strain>
    </source>
</reference>
<accession>A0A917B7W0</accession>
<protein>
    <submittedName>
        <fullName evidence="2">Uncharacterized protein</fullName>
    </submittedName>
</protein>
<keyword evidence="1" id="KW-1133">Transmembrane helix</keyword>
<keyword evidence="1" id="KW-0472">Membrane</keyword>
<dbReference type="Proteomes" id="UP000660110">
    <property type="component" value="Unassembled WGS sequence"/>
</dbReference>
<gene>
    <name evidence="2" type="ORF">GCM10010954_29620</name>
</gene>
<dbReference type="RefSeq" id="WP_188378304.1">
    <property type="nucleotide sequence ID" value="NZ_JAGGKY010000003.1"/>
</dbReference>
<sequence>MPNATYSNTYPLLPLVVIYLLLALGIFFVASYSSLEFKVIGTLVIVSSFSLATYFTKFSHIKPASLGIVFTVLTVTACAGVYFLIEVLFSGVEFFIKLIVVFLTESLAAKSLLKWSGKNE</sequence>
<proteinExistence type="predicted"/>
<feature type="transmembrane region" description="Helical" evidence="1">
    <location>
        <begin position="68"/>
        <end position="88"/>
    </location>
</feature>
<organism evidence="2 3">
    <name type="scientific">Halobacillus andaensis</name>
    <dbReference type="NCBI Taxonomy" id="1176239"/>
    <lineage>
        <taxon>Bacteria</taxon>
        <taxon>Bacillati</taxon>
        <taxon>Bacillota</taxon>
        <taxon>Bacilli</taxon>
        <taxon>Bacillales</taxon>
        <taxon>Bacillaceae</taxon>
        <taxon>Halobacillus</taxon>
    </lineage>
</organism>
<dbReference type="EMBL" id="BMEL01000004">
    <property type="protein sequence ID" value="GGF28617.1"/>
    <property type="molecule type" value="Genomic_DNA"/>
</dbReference>
<feature type="transmembrane region" description="Helical" evidence="1">
    <location>
        <begin position="94"/>
        <end position="113"/>
    </location>
</feature>
<feature type="transmembrane region" description="Helical" evidence="1">
    <location>
        <begin position="12"/>
        <end position="33"/>
    </location>
</feature>
<evidence type="ECO:0000256" key="1">
    <source>
        <dbReference type="SAM" id="Phobius"/>
    </source>
</evidence>
<name>A0A917B7W0_HALAA</name>
<dbReference type="AlphaFoldDB" id="A0A917B7W0"/>
<reference evidence="2" key="2">
    <citation type="submission" date="2020-09" db="EMBL/GenBank/DDBJ databases">
        <authorList>
            <person name="Sun Q."/>
            <person name="Zhou Y."/>
        </authorList>
    </citation>
    <scope>NUCLEOTIDE SEQUENCE</scope>
    <source>
        <strain evidence="2">CGMCC 1.12153</strain>
    </source>
</reference>
<evidence type="ECO:0000313" key="2">
    <source>
        <dbReference type="EMBL" id="GGF28617.1"/>
    </source>
</evidence>
<evidence type="ECO:0000313" key="3">
    <source>
        <dbReference type="Proteomes" id="UP000660110"/>
    </source>
</evidence>
<feature type="transmembrane region" description="Helical" evidence="1">
    <location>
        <begin position="39"/>
        <end position="56"/>
    </location>
</feature>